<feature type="transmembrane region" description="Helical" evidence="1">
    <location>
        <begin position="140"/>
        <end position="162"/>
    </location>
</feature>
<dbReference type="PANTHER" id="PTHR38592">
    <property type="entry name" value="BLL4819 PROTEIN"/>
    <property type="match status" value="1"/>
</dbReference>
<feature type="transmembrane region" description="Helical" evidence="1">
    <location>
        <begin position="169"/>
        <end position="188"/>
    </location>
</feature>
<keyword evidence="1" id="KW-1133">Transmembrane helix</keyword>
<proteinExistence type="predicted"/>
<feature type="transmembrane region" description="Helical" evidence="1">
    <location>
        <begin position="343"/>
        <end position="363"/>
    </location>
</feature>
<protein>
    <submittedName>
        <fullName evidence="2">Uncharacterized conserved protein UCP028704, OpgC</fullName>
    </submittedName>
</protein>
<organism evidence="2 3">
    <name type="scientific">Methylomonas methanica (strain DSM 25384 / MC09)</name>
    <dbReference type="NCBI Taxonomy" id="857087"/>
    <lineage>
        <taxon>Bacteria</taxon>
        <taxon>Pseudomonadati</taxon>
        <taxon>Pseudomonadota</taxon>
        <taxon>Gammaproteobacteria</taxon>
        <taxon>Methylococcales</taxon>
        <taxon>Methylococcaceae</taxon>
        <taxon>Methylomonas</taxon>
    </lineage>
</organism>
<keyword evidence="1" id="KW-0812">Transmembrane</keyword>
<dbReference type="AlphaFoldDB" id="G0A136"/>
<sequence length="462" mass="52160">MKSDILTPTTRNLQLDFFRGLALMIIFINHMPFNPWFAYTPSRLGPSDAAETFVFLSGFAAAIAFGRTFKQAGIALGSVRVLFRCSQIYLAHLVSFLLMSILVILVTSWDATHATWHLEKLKYFFDHTPQALLALASLRYVPNFIDILPMYLVILLWLPMVWALSRIHVMLALGFSVSLYVAARYFGWELTADPTTGRVWYFNPFCWQLVFFTGFAFSSGWLPIPPFRRSLMLLCLAYAIFCYPLENAYGYDRLPWFAAFREQWEPLLNKNHLGVLRYLHFLAMTYLLSHFMRKYSHWLTSKPAREIIALGQQSLPIFILGICLSFLGGVVLEGMHADFIDSLWVNLAGLGLMLLSARLLNWLDRKPWKNLTQPAVNPDWSKQFVLASTLVILTIAPLQLLQSPAANPSLAATTPTIAETVVAEPDLAIVGLRDLAVGSELSNTEQVTFTAPEAAIELPEPL</sequence>
<keyword evidence="1" id="KW-0472">Membrane</keyword>
<feature type="transmembrane region" description="Helical" evidence="1">
    <location>
        <begin position="271"/>
        <end position="289"/>
    </location>
</feature>
<dbReference type="eggNOG" id="COG4645">
    <property type="taxonomic scope" value="Bacteria"/>
</dbReference>
<reference evidence="3" key="3">
    <citation type="submission" date="2011-05" db="EMBL/GenBank/DDBJ databases">
        <title>Complete sequence of Methylomonas methanica MC09.</title>
        <authorList>
            <consortium name="US DOE Joint Genome Institute"/>
            <person name="Lucas S."/>
            <person name="Han J."/>
            <person name="Lapidus A."/>
            <person name="Cheng J.-F."/>
            <person name="Goodwin L."/>
            <person name="Pitluck S."/>
            <person name="Peters L."/>
            <person name="Mikhailova N."/>
            <person name="Teshima H."/>
            <person name="Han C."/>
            <person name="Tapia R."/>
            <person name="Land M."/>
            <person name="Hauser L."/>
            <person name="Kyrpides N."/>
            <person name="Ivanova N."/>
            <person name="Pagani I."/>
            <person name="Stein L."/>
            <person name="Woyke T."/>
        </authorList>
    </citation>
    <scope>NUCLEOTIDE SEQUENCE [LARGE SCALE GENOMIC DNA]</scope>
    <source>
        <strain evidence="3">MC09</strain>
    </source>
</reference>
<dbReference type="RefSeq" id="WP_013819525.1">
    <property type="nucleotide sequence ID" value="NC_015572.1"/>
</dbReference>
<feature type="transmembrane region" description="Helical" evidence="1">
    <location>
        <begin position="52"/>
        <end position="69"/>
    </location>
</feature>
<reference key="2">
    <citation type="submission" date="2011-05" db="EMBL/GenBank/DDBJ databases">
        <title>Complete genome sequence of the aerobic marine methanotroph Methylomonas methanica MC09.</title>
        <authorList>
            <person name="Boden R."/>
            <person name="Cunliffe M."/>
            <person name="Scanlan J."/>
            <person name="Moussard H."/>
            <person name="Kits K.D."/>
            <person name="Klotz M."/>
            <person name="Jetten M."/>
            <person name="Vuilleumier S."/>
            <person name="Han J."/>
            <person name="Peters L."/>
            <person name="Mikhailova N."/>
            <person name="Teshima H."/>
            <person name="Tapia R."/>
            <person name="Kyrpides N."/>
            <person name="Ivanova N."/>
            <person name="Pagani I."/>
            <person name="Cheng J.-F."/>
            <person name="Goodwin L."/>
            <person name="Han C."/>
            <person name="Hauser L."/>
            <person name="Land M."/>
            <person name="Lapidus A."/>
            <person name="Lucas S."/>
            <person name="Pitluck S."/>
            <person name="Woyke T."/>
            <person name="Stein L.Y."/>
            <person name="Murrell C."/>
        </authorList>
    </citation>
    <scope>NUCLEOTIDE SEQUENCE</scope>
    <source>
        <strain>MC09</strain>
    </source>
</reference>
<feature type="transmembrane region" description="Helical" evidence="1">
    <location>
        <begin position="89"/>
        <end position="109"/>
    </location>
</feature>
<evidence type="ECO:0000256" key="1">
    <source>
        <dbReference type="SAM" id="Phobius"/>
    </source>
</evidence>
<dbReference type="EMBL" id="CP002738">
    <property type="protein sequence ID" value="AEG01292.1"/>
    <property type="molecule type" value="Genomic_DNA"/>
</dbReference>
<dbReference type="Pfam" id="PF10129">
    <property type="entry name" value="OpgC_C"/>
    <property type="match status" value="1"/>
</dbReference>
<dbReference type="KEGG" id="mmt:Metme_2912"/>
<name>G0A136_METMM</name>
<dbReference type="PANTHER" id="PTHR38592:SF3">
    <property type="entry name" value="BLL4819 PROTEIN"/>
    <property type="match status" value="1"/>
</dbReference>
<dbReference type="InterPro" id="IPR014550">
    <property type="entry name" value="UCP028704_OpgC"/>
</dbReference>
<evidence type="ECO:0000313" key="2">
    <source>
        <dbReference type="EMBL" id="AEG01292.1"/>
    </source>
</evidence>
<feature type="transmembrane region" description="Helical" evidence="1">
    <location>
        <begin position="231"/>
        <end position="251"/>
    </location>
</feature>
<keyword evidence="3" id="KW-1185">Reference proteome</keyword>
<gene>
    <name evidence="2" type="ordered locus">Metme_2912</name>
</gene>
<dbReference type="Proteomes" id="UP000008888">
    <property type="component" value="Chromosome"/>
</dbReference>
<dbReference type="OrthoDB" id="9775975at2"/>
<dbReference type="HOGENOM" id="CLU_041000_2_0_6"/>
<dbReference type="STRING" id="857087.Metme_2912"/>
<evidence type="ECO:0000313" key="3">
    <source>
        <dbReference type="Proteomes" id="UP000008888"/>
    </source>
</evidence>
<accession>G0A136</accession>
<reference evidence="2 3" key="1">
    <citation type="journal article" date="2011" name="J. Bacteriol.">
        <title>Complete Genome Sequence of the Aerobic Marine Methanotroph Methylomonas methanica MC09.</title>
        <authorList>
            <person name="Boden R."/>
            <person name="Cunliffe M."/>
            <person name="Scanlan J."/>
            <person name="Moussard H."/>
            <person name="Kits K.D."/>
            <person name="Klotz M.G."/>
            <person name="Jetten M.S."/>
            <person name="Vuilleumier S."/>
            <person name="Han J."/>
            <person name="Peters L."/>
            <person name="Mikhailova N."/>
            <person name="Teshima H."/>
            <person name="Tapia R."/>
            <person name="Kyrpides N."/>
            <person name="Ivanova N."/>
            <person name="Pagani I."/>
            <person name="Cheng J.F."/>
            <person name="Goodwin L."/>
            <person name="Han C."/>
            <person name="Hauser L."/>
            <person name="Land M.L."/>
            <person name="Lapidus A."/>
            <person name="Lucas S."/>
            <person name="Pitluck S."/>
            <person name="Woyke T."/>
            <person name="Stein L."/>
            <person name="Murrell J.C."/>
        </authorList>
    </citation>
    <scope>NUCLEOTIDE SEQUENCE [LARGE SCALE GENOMIC DNA]</scope>
    <source>
        <strain evidence="2 3">MC09</strain>
    </source>
</reference>
<feature type="transmembrane region" description="Helical" evidence="1">
    <location>
        <begin position="310"/>
        <end position="331"/>
    </location>
</feature>
<feature type="transmembrane region" description="Helical" evidence="1">
    <location>
        <begin position="21"/>
        <end position="40"/>
    </location>
</feature>
<feature type="transmembrane region" description="Helical" evidence="1">
    <location>
        <begin position="200"/>
        <end position="224"/>
    </location>
</feature>